<dbReference type="EMBL" id="LHXQ01000007">
    <property type="protein sequence ID" value="KXA95335.1"/>
    <property type="molecule type" value="Genomic_DNA"/>
</dbReference>
<dbReference type="Gene3D" id="1.10.10.60">
    <property type="entry name" value="Homeodomain-like"/>
    <property type="match status" value="1"/>
</dbReference>
<name>A0A133UM68_9EURY</name>
<keyword evidence="2" id="KW-1185">Reference proteome</keyword>
<gene>
    <name evidence="1" type="ORF">AKJ36_00880</name>
</gene>
<evidence type="ECO:0000313" key="2">
    <source>
        <dbReference type="Proteomes" id="UP000070155"/>
    </source>
</evidence>
<proteinExistence type="predicted"/>
<dbReference type="Proteomes" id="UP000070155">
    <property type="component" value="Unassembled WGS sequence"/>
</dbReference>
<protein>
    <submittedName>
        <fullName evidence="1">Uncharacterized protein</fullName>
    </submittedName>
</protein>
<organism evidence="1 2">
    <name type="scientific">candidate division MSBL1 archaeon SCGC-AAA259I07</name>
    <dbReference type="NCBI Taxonomy" id="1698266"/>
    <lineage>
        <taxon>Archaea</taxon>
        <taxon>Methanobacteriati</taxon>
        <taxon>Methanobacteriota</taxon>
        <taxon>candidate division MSBL1</taxon>
    </lineage>
</organism>
<dbReference type="AlphaFoldDB" id="A0A133UM68"/>
<evidence type="ECO:0000313" key="1">
    <source>
        <dbReference type="EMBL" id="KXA95335.1"/>
    </source>
</evidence>
<accession>A0A133UM68</accession>
<comment type="caution">
    <text evidence="1">The sequence shown here is derived from an EMBL/GenBank/DDBJ whole genome shotgun (WGS) entry which is preliminary data.</text>
</comment>
<sequence length="63" mass="7470">MPIKFWICTQIIKRFDFEEICNAFERDKTIEEIADKIGLDRTTVTKIVNKFSVKEIHNTFSNC</sequence>
<reference evidence="1 2" key="1">
    <citation type="journal article" date="2016" name="Sci. Rep.">
        <title>Metabolic traits of an uncultured archaeal lineage -MSBL1- from brine pools of the Red Sea.</title>
        <authorList>
            <person name="Mwirichia R."/>
            <person name="Alam I."/>
            <person name="Rashid M."/>
            <person name="Vinu M."/>
            <person name="Ba-Alawi W."/>
            <person name="Anthony Kamau A."/>
            <person name="Kamanda Ngugi D."/>
            <person name="Goker M."/>
            <person name="Klenk H.P."/>
            <person name="Bajic V."/>
            <person name="Stingl U."/>
        </authorList>
    </citation>
    <scope>NUCLEOTIDE SEQUENCE [LARGE SCALE GENOMIC DNA]</scope>
    <source>
        <strain evidence="1">SCGC-AAA259I07</strain>
    </source>
</reference>